<proteinExistence type="inferred from homology"/>
<dbReference type="PANTHER" id="PTHR13812">
    <property type="entry name" value="KETIMINE REDUCTASE MU-CRYSTALLIN"/>
    <property type="match status" value="1"/>
</dbReference>
<dbReference type="GO" id="GO:0005737">
    <property type="term" value="C:cytoplasm"/>
    <property type="evidence" value="ECO:0007669"/>
    <property type="project" value="TreeGrafter"/>
</dbReference>
<dbReference type="PIRSF" id="PIRSF001439">
    <property type="entry name" value="CryM"/>
    <property type="match status" value="1"/>
</dbReference>
<dbReference type="AlphaFoldDB" id="A0A378UDR3"/>
<comment type="similarity">
    <text evidence="1">Belongs to the ornithine cyclodeaminase/mu-crystallin family.</text>
</comment>
<sequence>MKFFDYETTGSLLPYPALIEAVFRIFNEGCEVPRRHIHAIGSSDSASTLLIMPAWQRDGFMGIKHVTIYPENGRKHGLPGLFSTYTLFDGRNGRPLAVIDGNQITCRRTAAASALAARYLARQDAETLLICGAGNVAAELAPAYAAVRDIKRVLVWNPTAEKAEKLVARLREQGFAAEPALDLAQAVGESDIVSCATLSTEPLILREWVRPGTHIDLIGSFKPDMRESDDALFADTSVFVDTDEALDKAGDLLSPMAAGVFARGQVRADLAELCGGRHAGRQSDGEITVYKAVGSAAEDLAAAVLVYQGAA</sequence>
<dbReference type="Gene3D" id="3.40.50.720">
    <property type="entry name" value="NAD(P)-binding Rossmann-like Domain"/>
    <property type="match status" value="1"/>
</dbReference>
<gene>
    <name evidence="2" type="ORF">NCTC10295_00189</name>
</gene>
<protein>
    <submittedName>
        <fullName evidence="2">Ornithine cyclodeaminase</fullName>
    </submittedName>
</protein>
<evidence type="ECO:0000313" key="2">
    <source>
        <dbReference type="EMBL" id="STZ75465.1"/>
    </source>
</evidence>
<dbReference type="RefSeq" id="WP_066078736.1">
    <property type="nucleotide sequence ID" value="NZ_CP181246.1"/>
</dbReference>
<organism evidence="2 3">
    <name type="scientific">Bergeriella denitrificans</name>
    <name type="common">Neisseria denitrificans</name>
    <dbReference type="NCBI Taxonomy" id="494"/>
    <lineage>
        <taxon>Bacteria</taxon>
        <taxon>Pseudomonadati</taxon>
        <taxon>Pseudomonadota</taxon>
        <taxon>Betaproteobacteria</taxon>
        <taxon>Neisseriales</taxon>
        <taxon>Neisseriaceae</taxon>
        <taxon>Bergeriella</taxon>
    </lineage>
</organism>
<dbReference type="InterPro" id="IPR003462">
    <property type="entry name" value="ODC_Mu_crystall"/>
</dbReference>
<dbReference type="Pfam" id="PF02423">
    <property type="entry name" value="OCD_Mu_crystall"/>
    <property type="match status" value="1"/>
</dbReference>
<dbReference type="GO" id="GO:0019752">
    <property type="term" value="P:carboxylic acid metabolic process"/>
    <property type="evidence" value="ECO:0007669"/>
    <property type="project" value="UniProtKB-ARBA"/>
</dbReference>
<dbReference type="EMBL" id="UGQS01000001">
    <property type="protein sequence ID" value="STZ75465.1"/>
    <property type="molecule type" value="Genomic_DNA"/>
</dbReference>
<dbReference type="SUPFAM" id="SSF51735">
    <property type="entry name" value="NAD(P)-binding Rossmann-fold domains"/>
    <property type="match status" value="1"/>
</dbReference>
<dbReference type="Gene3D" id="3.30.1780.10">
    <property type="entry name" value="ornithine cyclodeaminase, domain 1"/>
    <property type="match status" value="1"/>
</dbReference>
<dbReference type="GO" id="GO:0016491">
    <property type="term" value="F:oxidoreductase activity"/>
    <property type="evidence" value="ECO:0007669"/>
    <property type="project" value="UniProtKB-ARBA"/>
</dbReference>
<dbReference type="FunFam" id="3.40.50.720:FF:000311">
    <property type="entry name" value="Ornithine cyclodeaminase"/>
    <property type="match status" value="1"/>
</dbReference>
<accession>A0A378UDR3</accession>
<reference evidence="2 3" key="1">
    <citation type="submission" date="2018-06" db="EMBL/GenBank/DDBJ databases">
        <authorList>
            <consortium name="Pathogen Informatics"/>
            <person name="Doyle S."/>
        </authorList>
    </citation>
    <scope>NUCLEOTIDE SEQUENCE [LARGE SCALE GENOMIC DNA]</scope>
    <source>
        <strain evidence="2 3">NCTC10295</strain>
    </source>
</reference>
<evidence type="ECO:0000256" key="1">
    <source>
        <dbReference type="ARBA" id="ARBA00008903"/>
    </source>
</evidence>
<dbReference type="PANTHER" id="PTHR13812:SF19">
    <property type="entry name" value="KETIMINE REDUCTASE MU-CRYSTALLIN"/>
    <property type="match status" value="1"/>
</dbReference>
<dbReference type="NCBIfam" id="NF004793">
    <property type="entry name" value="PRK06141.1"/>
    <property type="match status" value="1"/>
</dbReference>
<evidence type="ECO:0000313" key="3">
    <source>
        <dbReference type="Proteomes" id="UP000254651"/>
    </source>
</evidence>
<dbReference type="InterPro" id="IPR036291">
    <property type="entry name" value="NAD(P)-bd_dom_sf"/>
</dbReference>
<dbReference type="Proteomes" id="UP000254651">
    <property type="component" value="Unassembled WGS sequence"/>
</dbReference>
<dbReference type="InterPro" id="IPR023401">
    <property type="entry name" value="ODC_N"/>
</dbReference>
<keyword evidence="3" id="KW-1185">Reference proteome</keyword>
<name>A0A378UDR3_BERDE</name>